<name>A0A5B7EAF3_PORTR</name>
<feature type="region of interest" description="Disordered" evidence="1">
    <location>
        <begin position="1"/>
        <end position="34"/>
    </location>
</feature>
<feature type="compositionally biased region" description="Basic and acidic residues" evidence="1">
    <location>
        <begin position="24"/>
        <end position="34"/>
    </location>
</feature>
<organism evidence="2 3">
    <name type="scientific">Portunus trituberculatus</name>
    <name type="common">Swimming crab</name>
    <name type="synonym">Neptunus trituberculatus</name>
    <dbReference type="NCBI Taxonomy" id="210409"/>
    <lineage>
        <taxon>Eukaryota</taxon>
        <taxon>Metazoa</taxon>
        <taxon>Ecdysozoa</taxon>
        <taxon>Arthropoda</taxon>
        <taxon>Crustacea</taxon>
        <taxon>Multicrustacea</taxon>
        <taxon>Malacostraca</taxon>
        <taxon>Eumalacostraca</taxon>
        <taxon>Eucarida</taxon>
        <taxon>Decapoda</taxon>
        <taxon>Pleocyemata</taxon>
        <taxon>Brachyura</taxon>
        <taxon>Eubrachyura</taxon>
        <taxon>Portunoidea</taxon>
        <taxon>Portunidae</taxon>
        <taxon>Portuninae</taxon>
        <taxon>Portunus</taxon>
    </lineage>
</organism>
<proteinExistence type="predicted"/>
<evidence type="ECO:0000313" key="2">
    <source>
        <dbReference type="EMBL" id="MPC29913.1"/>
    </source>
</evidence>
<dbReference type="EMBL" id="VSRR010002159">
    <property type="protein sequence ID" value="MPC29913.1"/>
    <property type="molecule type" value="Genomic_DNA"/>
</dbReference>
<sequence length="107" mass="11971">MGGAAARRQDGRAAGRAATPNATMHERQRPPPDRYRVQLPALAPARRPRYLPRPLPHPPPPHAPILPLLCARGGAVRLYKPTLKTNFLVVPDNADYNYHLAQTPRFW</sequence>
<evidence type="ECO:0000256" key="1">
    <source>
        <dbReference type="SAM" id="MobiDB-lite"/>
    </source>
</evidence>
<reference evidence="2 3" key="1">
    <citation type="submission" date="2019-05" db="EMBL/GenBank/DDBJ databases">
        <title>Another draft genome of Portunus trituberculatus and its Hox gene families provides insights of decapod evolution.</title>
        <authorList>
            <person name="Jeong J.-H."/>
            <person name="Song I."/>
            <person name="Kim S."/>
            <person name="Choi T."/>
            <person name="Kim D."/>
            <person name="Ryu S."/>
            <person name="Kim W."/>
        </authorList>
    </citation>
    <scope>NUCLEOTIDE SEQUENCE [LARGE SCALE GENOMIC DNA]</scope>
    <source>
        <tissue evidence="2">Muscle</tissue>
    </source>
</reference>
<keyword evidence="3" id="KW-1185">Reference proteome</keyword>
<protein>
    <submittedName>
        <fullName evidence="2">Uncharacterized protein</fullName>
    </submittedName>
</protein>
<dbReference type="Proteomes" id="UP000324222">
    <property type="component" value="Unassembled WGS sequence"/>
</dbReference>
<gene>
    <name evidence="2" type="ORF">E2C01_023165</name>
</gene>
<dbReference type="AlphaFoldDB" id="A0A5B7EAF3"/>
<evidence type="ECO:0000313" key="3">
    <source>
        <dbReference type="Proteomes" id="UP000324222"/>
    </source>
</evidence>
<accession>A0A5B7EAF3</accession>
<comment type="caution">
    <text evidence="2">The sequence shown here is derived from an EMBL/GenBank/DDBJ whole genome shotgun (WGS) entry which is preliminary data.</text>
</comment>